<dbReference type="EMBL" id="UFRV01000006">
    <property type="protein sequence ID" value="SUU00206.1"/>
    <property type="molecule type" value="Genomic_DNA"/>
</dbReference>
<dbReference type="AlphaFoldDB" id="A0A380U9M5"/>
<keyword evidence="1" id="KW-0732">Signal</keyword>
<dbReference type="Pfam" id="PF09694">
    <property type="entry name" value="Gcw_chp"/>
    <property type="match status" value="1"/>
</dbReference>
<organism evidence="5 6">
    <name type="scientific">Acinetobacter johnsonii</name>
    <dbReference type="NCBI Taxonomy" id="40214"/>
    <lineage>
        <taxon>Bacteria</taxon>
        <taxon>Pseudomonadati</taxon>
        <taxon>Pseudomonadota</taxon>
        <taxon>Gammaproteobacteria</taxon>
        <taxon>Moraxellales</taxon>
        <taxon>Moraxellaceae</taxon>
        <taxon>Acinetobacter</taxon>
    </lineage>
</organism>
<evidence type="ECO:0000313" key="7">
    <source>
        <dbReference type="Proteomes" id="UP000595107"/>
    </source>
</evidence>
<name>A0A380U9M5_ACIJO</name>
<accession>A0A380U9M5</accession>
<sequence>MKKLYHLLFSLIPLYSSYAFATGDESSPALSFSGNVSLASDYRWRGQTQTQNDPALQGNFVLSHASGFYLAAFASNVDFDDEVNLELDPQIGYTAPIALGSIHPAVDLGMLRYNYIGNSDLNYNEYYFKMIFNALLHQNDSFTPSISYTYNYGGKAASDSIGKDISNWYFNVLYATPIAQTNFGTNVSLGYSKANQDIYGSEAKDHFFDWKIGATYRYKPMGINAELAAVGSNLKTKDFTSQNKKGVKTEAVFTLTKSF</sequence>
<dbReference type="EMBL" id="CP065666">
    <property type="protein sequence ID" value="QPS03337.1"/>
    <property type="molecule type" value="Genomic_DNA"/>
</dbReference>
<evidence type="ECO:0000313" key="5">
    <source>
        <dbReference type="EMBL" id="SUU00206.1"/>
    </source>
</evidence>
<feature type="chain" id="PRO_5044074886" evidence="1">
    <location>
        <begin position="22"/>
        <end position="259"/>
    </location>
</feature>
<dbReference type="Proteomes" id="UP001160116">
    <property type="component" value="Unassembled WGS sequence"/>
</dbReference>
<evidence type="ECO:0000313" key="2">
    <source>
        <dbReference type="EMBL" id="MDG9787141.1"/>
    </source>
</evidence>
<protein>
    <submittedName>
        <fullName evidence="5">Signal peptide</fullName>
    </submittedName>
    <submittedName>
        <fullName evidence="2">TorF family putative porin</fullName>
    </submittedName>
</protein>
<dbReference type="EMBL" id="JAOCCL010000041">
    <property type="protein sequence ID" value="MDH0827479.1"/>
    <property type="molecule type" value="Genomic_DNA"/>
</dbReference>
<evidence type="ECO:0000313" key="4">
    <source>
        <dbReference type="EMBL" id="QPS03337.1"/>
    </source>
</evidence>
<reference evidence="5 6" key="1">
    <citation type="submission" date="2018-06" db="EMBL/GenBank/DDBJ databases">
        <authorList>
            <consortium name="Pathogen Informatics"/>
            <person name="Doyle S."/>
        </authorList>
    </citation>
    <scope>NUCLEOTIDE SEQUENCE [LARGE SCALE GENOMIC DNA]</scope>
    <source>
        <strain evidence="5 6">NCTC10308</strain>
    </source>
</reference>
<dbReference type="EMBL" id="JAOECG010000009">
    <property type="protein sequence ID" value="MDG9787141.1"/>
    <property type="molecule type" value="Genomic_DNA"/>
</dbReference>
<gene>
    <name evidence="4" type="ORF">I6G67_14170</name>
    <name evidence="3" type="ORF">N5C97_13500</name>
    <name evidence="2" type="ORF">N7566_09130</name>
    <name evidence="5" type="ORF">NCTC10308_03490</name>
</gene>
<reference evidence="2" key="3">
    <citation type="submission" date="2022-09" db="EMBL/GenBank/DDBJ databases">
        <title>Intensive care unit water sources are persistently colonized with multi-drug resistant bacteria and are the site of extensive horizontal gene transfer of antibiotic resistance genes.</title>
        <authorList>
            <person name="Diorio-Toth L."/>
        </authorList>
    </citation>
    <scope>NUCLEOTIDE SEQUENCE</scope>
    <source>
        <strain evidence="3">GD03885</strain>
        <strain evidence="2">GD04065</strain>
    </source>
</reference>
<dbReference type="Proteomes" id="UP000254227">
    <property type="component" value="Unassembled WGS sequence"/>
</dbReference>
<dbReference type="NCBIfam" id="TIGR02001">
    <property type="entry name" value="gcw_chp"/>
    <property type="match status" value="1"/>
</dbReference>
<dbReference type="Proteomes" id="UP000595107">
    <property type="component" value="Chromosome"/>
</dbReference>
<feature type="signal peptide" evidence="1">
    <location>
        <begin position="1"/>
        <end position="21"/>
    </location>
</feature>
<evidence type="ECO:0000256" key="1">
    <source>
        <dbReference type="SAM" id="SignalP"/>
    </source>
</evidence>
<dbReference type="RefSeq" id="WP_004692349.1">
    <property type="nucleotide sequence ID" value="NZ_BBTB01000004.1"/>
</dbReference>
<dbReference type="Proteomes" id="UP001157887">
    <property type="component" value="Unassembled WGS sequence"/>
</dbReference>
<proteinExistence type="predicted"/>
<evidence type="ECO:0000313" key="3">
    <source>
        <dbReference type="EMBL" id="MDH0827479.1"/>
    </source>
</evidence>
<dbReference type="InterPro" id="IPR010239">
    <property type="entry name" value="CHP02001"/>
</dbReference>
<evidence type="ECO:0000313" key="6">
    <source>
        <dbReference type="Proteomes" id="UP000254227"/>
    </source>
</evidence>
<reference evidence="4 7" key="2">
    <citation type="submission" date="2020-12" db="EMBL/GenBank/DDBJ databases">
        <title>FDA dAtabase for Regulatory Grade micrObial Sequences (FDA-ARGOS): Supporting development and validation of Infectious Disease Dx tests.</title>
        <authorList>
            <person name="Sproer C."/>
            <person name="Gronow S."/>
            <person name="Severitt S."/>
            <person name="Schroder I."/>
            <person name="Tallon L."/>
            <person name="Sadzewicz L."/>
            <person name="Zhao X."/>
            <person name="Boylan J."/>
            <person name="Ott S."/>
            <person name="Bowen H."/>
            <person name="Vavikolanu K."/>
            <person name="Mehta A."/>
            <person name="Aluvathingal J."/>
            <person name="Nadendla S."/>
            <person name="Lowell S."/>
            <person name="Myers T."/>
            <person name="Yan Y."/>
            <person name="Sichtig H."/>
        </authorList>
    </citation>
    <scope>NUCLEOTIDE SEQUENCE [LARGE SCALE GENOMIC DNA]</scope>
    <source>
        <strain evidence="4 7">FDAARGOS_910</strain>
    </source>
</reference>